<sequence length="951" mass="109997">MSFFENLKSKLTESFTSSLTRDEKFRNEYKLSEGEVIIDDSNADLAFAHVHSKLAQVEKAKGRTRNGNNPVQYAFPGKIFLTKHYLVFKDGFDETSCVMVLNISTIKRVERSPSNSYSFVLLVTLYSGTQILIQFVSLKHRSEKFCDQLKKLLRDNIPNAKRLKPFLDTCYSEYLIYKNVLRIEDTKPPMAGLGQQYRYPGNPSIHREKAKLRLWFEYFKDNGTNLSLVRNHTFYKLMRVGVPNRLRGEIWEYCSGSMYLRYENPGEYRKILQDHHGQTSQAIEEIEKDLKRSLPEYTAYQKAEGIQRLRNVLTAYSWKNPDVGYCQAMNIVVAGLLIYMTEEQAFWCLNNLCDIYVPGYYSKTMYGTLLDQKVFEAFVEERMPVLWEYIVEHDIQLSIVSLPWFLSLFFTSMPIEYAVRIMDLFFLNGPRSLFQVALAILKINAEDILQADDDGMFIAIMKNYFHTLGTKLHPNSSDPKMREITKFQELLVTAFKEFDVITDQVILQERSKHRKDVFQNIETFVKRTQIRHMPKTYNISDENLANIYDIFYQSIETHKISLGTGSSNMEFETFCQFMKKICDWAKPSESDADPSFRKQKSDFLKRLFNRWDSAKIGELTLNDVVEGLDTLLSQDLLESINYFYSLYDTDGDGQLEKDEVLQLSEGLLLLTDPWKTGKYVDLLTKQKLEDDIAEKLVKEKGEQIRTMEDINLPSGVTIEEEKYRSEQSERYLKAASNFLQRAFEYAKSVELDESINLIDLSDDDAEDTDVKEQKKKKFESIMANPALDPSHPKILDLATFRMIILADETYELFFSSTLKNSVHIDEAVETNNYRSKALRNMFDGILADGRRVAEQVRRRVDSVATRSSIGSSDTPTGLPSTSSQTAAREDKAEDVDDFTEDHEEQADLLKDDLLDIIDDNTSSSRSMEQKTLNDIPNIQTSNNDLIEFETD</sequence>
<dbReference type="Pfam" id="PF00566">
    <property type="entry name" value="RabGAP-TBC"/>
    <property type="match status" value="1"/>
</dbReference>
<feature type="domain" description="EF-hand" evidence="5">
    <location>
        <begin position="635"/>
        <end position="670"/>
    </location>
</feature>
<dbReference type="Gene3D" id="1.10.10.750">
    <property type="entry name" value="Ypt/Rab-GAP domain of gyp1p, domain 1"/>
    <property type="match status" value="1"/>
</dbReference>
<name>A0ABR4NR86_9SACH</name>
<feature type="compositionally biased region" description="Acidic residues" evidence="3">
    <location>
        <begin position="892"/>
        <end position="904"/>
    </location>
</feature>
<evidence type="ECO:0000256" key="3">
    <source>
        <dbReference type="SAM" id="MobiDB-lite"/>
    </source>
</evidence>
<dbReference type="Gene3D" id="1.10.8.270">
    <property type="entry name" value="putative rabgap domain of human tbc1 domain family member 14 like domains"/>
    <property type="match status" value="1"/>
</dbReference>
<reference evidence="6 7" key="1">
    <citation type="submission" date="2024-05" db="EMBL/GenBank/DDBJ databases">
        <title>Long read based assembly of the Candida bracarensis genome reveals expanded adhesin content.</title>
        <authorList>
            <person name="Marcet-Houben M."/>
            <person name="Ksiezopolska E."/>
            <person name="Gabaldon T."/>
        </authorList>
    </citation>
    <scope>NUCLEOTIDE SEQUENCE [LARGE SCALE GENOMIC DNA]</scope>
    <source>
        <strain evidence="6 7">CBM6</strain>
    </source>
</reference>
<dbReference type="SUPFAM" id="SSF47923">
    <property type="entry name" value="Ypt/Rab-GAP domain of gyp1p"/>
    <property type="match status" value="2"/>
</dbReference>
<evidence type="ECO:0000259" key="4">
    <source>
        <dbReference type="PROSITE" id="PS50086"/>
    </source>
</evidence>
<dbReference type="InterPro" id="IPR050302">
    <property type="entry name" value="Rab_GAP_TBC_domain"/>
</dbReference>
<dbReference type="InterPro" id="IPR018247">
    <property type="entry name" value="EF_Hand_1_Ca_BS"/>
</dbReference>
<proteinExistence type="predicted"/>
<dbReference type="PANTHER" id="PTHR47219:SF20">
    <property type="entry name" value="TBC1 DOMAIN FAMILY MEMBER 2B"/>
    <property type="match status" value="1"/>
</dbReference>
<dbReference type="InterPro" id="IPR000195">
    <property type="entry name" value="Rab-GAP-TBC_dom"/>
</dbReference>
<dbReference type="InterPro" id="IPR035969">
    <property type="entry name" value="Rab-GAP_TBC_sf"/>
</dbReference>
<dbReference type="PROSITE" id="PS00018">
    <property type="entry name" value="EF_HAND_1"/>
    <property type="match status" value="1"/>
</dbReference>
<keyword evidence="7" id="KW-1185">Reference proteome</keyword>
<dbReference type="SUPFAM" id="SSF47473">
    <property type="entry name" value="EF-hand"/>
    <property type="match status" value="1"/>
</dbReference>
<keyword evidence="2" id="KW-0106">Calcium</keyword>
<dbReference type="PANTHER" id="PTHR47219">
    <property type="entry name" value="RAB GTPASE-ACTIVATING PROTEIN 1-LIKE"/>
    <property type="match status" value="1"/>
</dbReference>
<keyword evidence="1" id="KW-0343">GTPase activation</keyword>
<dbReference type="InterPro" id="IPR011992">
    <property type="entry name" value="EF-hand-dom_pair"/>
</dbReference>
<evidence type="ECO:0000313" key="7">
    <source>
        <dbReference type="Proteomes" id="UP001623330"/>
    </source>
</evidence>
<dbReference type="Proteomes" id="UP001623330">
    <property type="component" value="Unassembled WGS sequence"/>
</dbReference>
<feature type="region of interest" description="Disordered" evidence="3">
    <location>
        <begin position="920"/>
        <end position="951"/>
    </location>
</feature>
<dbReference type="EMBL" id="JBEVYD010000009">
    <property type="protein sequence ID" value="KAL3230723.1"/>
    <property type="molecule type" value="Genomic_DNA"/>
</dbReference>
<dbReference type="SMART" id="SM00568">
    <property type="entry name" value="GRAM"/>
    <property type="match status" value="1"/>
</dbReference>
<feature type="compositionally biased region" description="Polar residues" evidence="3">
    <location>
        <begin position="864"/>
        <end position="886"/>
    </location>
</feature>
<dbReference type="InterPro" id="IPR002048">
    <property type="entry name" value="EF_hand_dom"/>
</dbReference>
<evidence type="ECO:0000256" key="1">
    <source>
        <dbReference type="ARBA" id="ARBA00022468"/>
    </source>
</evidence>
<feature type="domain" description="Rab-GAP TBC" evidence="4">
    <location>
        <begin position="241"/>
        <end position="429"/>
    </location>
</feature>
<evidence type="ECO:0000259" key="5">
    <source>
        <dbReference type="PROSITE" id="PS50222"/>
    </source>
</evidence>
<accession>A0ABR4NR86</accession>
<dbReference type="SMART" id="SM00164">
    <property type="entry name" value="TBC"/>
    <property type="match status" value="1"/>
</dbReference>
<evidence type="ECO:0000313" key="6">
    <source>
        <dbReference type="EMBL" id="KAL3230723.1"/>
    </source>
</evidence>
<dbReference type="Gene3D" id="1.10.472.80">
    <property type="entry name" value="Ypt/Rab-GAP domain of gyp1p, domain 3"/>
    <property type="match status" value="1"/>
</dbReference>
<dbReference type="InterPro" id="IPR004182">
    <property type="entry name" value="GRAM"/>
</dbReference>
<dbReference type="Gene3D" id="1.10.238.10">
    <property type="entry name" value="EF-hand"/>
    <property type="match status" value="1"/>
</dbReference>
<feature type="region of interest" description="Disordered" evidence="3">
    <location>
        <begin position="858"/>
        <end position="904"/>
    </location>
</feature>
<dbReference type="Pfam" id="PF02893">
    <property type="entry name" value="GRAM"/>
    <property type="match status" value="1"/>
</dbReference>
<organism evidence="6 7">
    <name type="scientific">Nakaseomyces bracarensis</name>
    <dbReference type="NCBI Taxonomy" id="273131"/>
    <lineage>
        <taxon>Eukaryota</taxon>
        <taxon>Fungi</taxon>
        <taxon>Dikarya</taxon>
        <taxon>Ascomycota</taxon>
        <taxon>Saccharomycotina</taxon>
        <taxon>Saccharomycetes</taxon>
        <taxon>Saccharomycetales</taxon>
        <taxon>Saccharomycetaceae</taxon>
        <taxon>Nakaseomyces</taxon>
    </lineage>
</organism>
<gene>
    <name evidence="6" type="ORF">RNJ44_01172</name>
</gene>
<protein>
    <recommendedName>
        <fullName evidence="8">GTPase-activating protein</fullName>
    </recommendedName>
</protein>
<dbReference type="PROSITE" id="PS50222">
    <property type="entry name" value="EF_HAND_2"/>
    <property type="match status" value="1"/>
</dbReference>
<evidence type="ECO:0008006" key="8">
    <source>
        <dbReference type="Google" id="ProtNLM"/>
    </source>
</evidence>
<comment type="caution">
    <text evidence="6">The sequence shown here is derived from an EMBL/GenBank/DDBJ whole genome shotgun (WGS) entry which is preliminary data.</text>
</comment>
<feature type="compositionally biased region" description="Polar residues" evidence="3">
    <location>
        <begin position="920"/>
        <end position="944"/>
    </location>
</feature>
<dbReference type="PROSITE" id="PS50086">
    <property type="entry name" value="TBC_RABGAP"/>
    <property type="match status" value="1"/>
</dbReference>
<evidence type="ECO:0000256" key="2">
    <source>
        <dbReference type="ARBA" id="ARBA00022837"/>
    </source>
</evidence>